<dbReference type="CDD" id="cd06260">
    <property type="entry name" value="DUF820-like"/>
    <property type="match status" value="1"/>
</dbReference>
<organism evidence="2 3">
    <name type="scientific">Acaryochloris thomasi RCC1774</name>
    <dbReference type="NCBI Taxonomy" id="1764569"/>
    <lineage>
        <taxon>Bacteria</taxon>
        <taxon>Bacillati</taxon>
        <taxon>Cyanobacteriota</taxon>
        <taxon>Cyanophyceae</taxon>
        <taxon>Acaryochloridales</taxon>
        <taxon>Acaryochloridaceae</taxon>
        <taxon>Acaryochloris</taxon>
        <taxon>Acaryochloris thomasi</taxon>
    </lineage>
</organism>
<dbReference type="PANTHER" id="PTHR34107:SF4">
    <property type="entry name" value="SLL1222 PROTEIN"/>
    <property type="match status" value="1"/>
</dbReference>
<dbReference type="InterPro" id="IPR008538">
    <property type="entry name" value="Uma2"/>
</dbReference>
<reference evidence="2 3" key="1">
    <citation type="journal article" date="2018" name="Sci. Rep.">
        <title>A novel species of the marine cyanobacterium Acaryochloris with a unique pigment content and lifestyle.</title>
        <authorList>
            <person name="Partensky F."/>
            <person name="Six C."/>
            <person name="Ratin M."/>
            <person name="Garczarek L."/>
            <person name="Vaulot D."/>
            <person name="Probert I."/>
            <person name="Calteau A."/>
            <person name="Gourvil P."/>
            <person name="Marie D."/>
            <person name="Grebert T."/>
            <person name="Bouchier C."/>
            <person name="Le Panse S."/>
            <person name="Gachenot M."/>
            <person name="Rodriguez F."/>
            <person name="Garrido J.L."/>
        </authorList>
    </citation>
    <scope>NUCLEOTIDE SEQUENCE [LARGE SCALE GENOMIC DNA]</scope>
    <source>
        <strain evidence="2 3">RCC1774</strain>
    </source>
</reference>
<dbReference type="SUPFAM" id="SSF52980">
    <property type="entry name" value="Restriction endonuclease-like"/>
    <property type="match status" value="1"/>
</dbReference>
<gene>
    <name evidence="2" type="ORF">C1752_03536</name>
</gene>
<dbReference type="EMBL" id="PQWO01000009">
    <property type="protein sequence ID" value="PZD72699.1"/>
    <property type="molecule type" value="Genomic_DNA"/>
</dbReference>
<comment type="caution">
    <text evidence="2">The sequence shown here is derived from an EMBL/GenBank/DDBJ whole genome shotgun (WGS) entry which is preliminary data.</text>
</comment>
<dbReference type="Pfam" id="PF05685">
    <property type="entry name" value="Uma2"/>
    <property type="match status" value="1"/>
</dbReference>
<evidence type="ECO:0000259" key="1">
    <source>
        <dbReference type="Pfam" id="PF05685"/>
    </source>
</evidence>
<accession>A0A2W1JGJ9</accession>
<dbReference type="InterPro" id="IPR012296">
    <property type="entry name" value="Nuclease_put_TT1808"/>
</dbReference>
<evidence type="ECO:0000313" key="3">
    <source>
        <dbReference type="Proteomes" id="UP000248857"/>
    </source>
</evidence>
<dbReference type="Gene3D" id="3.90.1570.10">
    <property type="entry name" value="tt1808, chain A"/>
    <property type="match status" value="1"/>
</dbReference>
<feature type="domain" description="Putative restriction endonuclease" evidence="1">
    <location>
        <begin position="1"/>
        <end position="76"/>
    </location>
</feature>
<protein>
    <recommendedName>
        <fullName evidence="1">Putative restriction endonuclease domain-containing protein</fullName>
    </recommendedName>
</protein>
<name>A0A2W1JGJ9_9CYAN</name>
<proteinExistence type="predicted"/>
<dbReference type="PANTHER" id="PTHR34107">
    <property type="entry name" value="SLL0198 PROTEIN-RELATED"/>
    <property type="match status" value="1"/>
</dbReference>
<dbReference type="Proteomes" id="UP000248857">
    <property type="component" value="Unassembled WGS sequence"/>
</dbReference>
<keyword evidence="3" id="KW-1185">Reference proteome</keyword>
<dbReference type="InterPro" id="IPR011335">
    <property type="entry name" value="Restrct_endonuc-II-like"/>
</dbReference>
<dbReference type="AlphaFoldDB" id="A0A2W1JGJ9"/>
<evidence type="ECO:0000313" key="2">
    <source>
        <dbReference type="EMBL" id="PZD72699.1"/>
    </source>
</evidence>
<sequence>MIEVLSAGERNEQRDKKAKFKLYSLRGVREYWIVSWQQKTVEVYRRQETRLQLVATLLLEDTLTSPLLPEFELPVARIFQ</sequence>